<dbReference type="AlphaFoldDB" id="A0A0P6XNF5"/>
<keyword evidence="1" id="KW-0472">Membrane</keyword>
<keyword evidence="3" id="KW-1185">Reference proteome</keyword>
<dbReference type="STRING" id="360411.AC812_02305"/>
<feature type="transmembrane region" description="Helical" evidence="1">
    <location>
        <begin position="64"/>
        <end position="86"/>
    </location>
</feature>
<sequence>MIFQSVLLGMVIATLYGSVFHLWRGGSLIRLGLYLVFAWIGFWGGHWLGGLVGWEFFKVGQLNIGPATIGSFVTLAVGYWLSLVQVEPERKTNKKL</sequence>
<dbReference type="EMBL" id="LGHJ01000007">
    <property type="protein sequence ID" value="KPL78059.1"/>
    <property type="molecule type" value="Genomic_DNA"/>
</dbReference>
<feature type="transmembrane region" description="Helical" evidence="1">
    <location>
        <begin position="31"/>
        <end position="52"/>
    </location>
</feature>
<protein>
    <recommendedName>
        <fullName evidence="4">GlsB/YeaQ/YmgE family stress response membrane protein</fullName>
    </recommendedName>
</protein>
<evidence type="ECO:0000313" key="2">
    <source>
        <dbReference type="EMBL" id="KPL78059.1"/>
    </source>
</evidence>
<dbReference type="Proteomes" id="UP000050514">
    <property type="component" value="Unassembled WGS sequence"/>
</dbReference>
<proteinExistence type="predicted"/>
<name>A0A0P6XNF5_9CHLR</name>
<evidence type="ECO:0000256" key="1">
    <source>
        <dbReference type="SAM" id="Phobius"/>
    </source>
</evidence>
<feature type="transmembrane region" description="Helical" evidence="1">
    <location>
        <begin position="6"/>
        <end position="24"/>
    </location>
</feature>
<keyword evidence="1" id="KW-1133">Transmembrane helix</keyword>
<comment type="caution">
    <text evidence="2">The sequence shown here is derived from an EMBL/GenBank/DDBJ whole genome shotgun (WGS) entry which is preliminary data.</text>
</comment>
<reference evidence="2 3" key="1">
    <citation type="submission" date="2015-07" db="EMBL/GenBank/DDBJ databases">
        <title>Draft genome of Bellilinea caldifistulae DSM 17877.</title>
        <authorList>
            <person name="Hemp J."/>
            <person name="Ward L.M."/>
            <person name="Pace L.A."/>
            <person name="Fischer W.W."/>
        </authorList>
    </citation>
    <scope>NUCLEOTIDE SEQUENCE [LARGE SCALE GENOMIC DNA]</scope>
    <source>
        <strain evidence="2 3">GOMI-1</strain>
    </source>
</reference>
<accession>A0A0P6XNF5</accession>
<evidence type="ECO:0008006" key="4">
    <source>
        <dbReference type="Google" id="ProtNLM"/>
    </source>
</evidence>
<organism evidence="2 3">
    <name type="scientific">Bellilinea caldifistulae</name>
    <dbReference type="NCBI Taxonomy" id="360411"/>
    <lineage>
        <taxon>Bacteria</taxon>
        <taxon>Bacillati</taxon>
        <taxon>Chloroflexota</taxon>
        <taxon>Anaerolineae</taxon>
        <taxon>Anaerolineales</taxon>
        <taxon>Anaerolineaceae</taxon>
        <taxon>Bellilinea</taxon>
    </lineage>
</organism>
<evidence type="ECO:0000313" key="3">
    <source>
        <dbReference type="Proteomes" id="UP000050514"/>
    </source>
</evidence>
<gene>
    <name evidence="2" type="ORF">AC812_02305</name>
</gene>
<keyword evidence="1" id="KW-0812">Transmembrane</keyword>